<reference evidence="2 5" key="2">
    <citation type="submission" date="2019-06" db="EMBL/GenBank/DDBJ databases">
        <title>Whole genome shotgun sequence of Brevibacillus agri NBRC 15538.</title>
        <authorList>
            <person name="Hosoyama A."/>
            <person name="Uohara A."/>
            <person name="Ohji S."/>
            <person name="Ichikawa N."/>
        </authorList>
    </citation>
    <scope>NUCLEOTIDE SEQUENCE [LARGE SCALE GENOMIC DNA]</scope>
    <source>
        <strain evidence="2 5">NBRC 15538</strain>
    </source>
</reference>
<dbReference type="Proteomes" id="UP000317180">
    <property type="component" value="Unassembled WGS sequence"/>
</dbReference>
<dbReference type="PANTHER" id="PTHR43415">
    <property type="entry name" value="SPERMIDINE N(1)-ACETYLTRANSFERASE"/>
    <property type="match status" value="1"/>
</dbReference>
<evidence type="ECO:0000259" key="1">
    <source>
        <dbReference type="PROSITE" id="PS51186"/>
    </source>
</evidence>
<dbReference type="PANTHER" id="PTHR43415:SF3">
    <property type="entry name" value="GNAT-FAMILY ACETYLTRANSFERASE"/>
    <property type="match status" value="1"/>
</dbReference>
<dbReference type="Gene3D" id="3.40.630.30">
    <property type="match status" value="1"/>
</dbReference>
<dbReference type="RefSeq" id="WP_007777898.1">
    <property type="nucleotide sequence ID" value="NZ_BJOD01000021.1"/>
</dbReference>
<comment type="caution">
    <text evidence="3">The sequence shown here is derived from an EMBL/GenBank/DDBJ whole genome shotgun (WGS) entry which is preliminary data.</text>
</comment>
<organism evidence="3 4">
    <name type="scientific">Brevibacillus agri</name>
    <dbReference type="NCBI Taxonomy" id="51101"/>
    <lineage>
        <taxon>Bacteria</taxon>
        <taxon>Bacillati</taxon>
        <taxon>Bacillota</taxon>
        <taxon>Bacilli</taxon>
        <taxon>Bacillales</taxon>
        <taxon>Paenibacillaceae</taxon>
        <taxon>Brevibacillus</taxon>
    </lineage>
</organism>
<evidence type="ECO:0000313" key="2">
    <source>
        <dbReference type="EMBL" id="GED26177.1"/>
    </source>
</evidence>
<dbReference type="EMBL" id="BJOD01000021">
    <property type="protein sequence ID" value="GED26177.1"/>
    <property type="molecule type" value="Genomic_DNA"/>
</dbReference>
<dbReference type="Pfam" id="PF13302">
    <property type="entry name" value="Acetyltransf_3"/>
    <property type="match status" value="1"/>
</dbReference>
<gene>
    <name evidence="2" type="ORF">BAG01nite_22790</name>
    <name evidence="3" type="ORF">EB820_04700</name>
</gene>
<dbReference type="EMBL" id="RHHN01000013">
    <property type="protein sequence ID" value="RNB59347.1"/>
    <property type="molecule type" value="Genomic_DNA"/>
</dbReference>
<dbReference type="SUPFAM" id="SSF55729">
    <property type="entry name" value="Acyl-CoA N-acyltransferases (Nat)"/>
    <property type="match status" value="1"/>
</dbReference>
<feature type="domain" description="N-acetyltransferase" evidence="1">
    <location>
        <begin position="7"/>
        <end position="180"/>
    </location>
</feature>
<evidence type="ECO:0000313" key="5">
    <source>
        <dbReference type="Proteomes" id="UP000317180"/>
    </source>
</evidence>
<dbReference type="InterPro" id="IPR016181">
    <property type="entry name" value="Acyl_CoA_acyltransferase"/>
</dbReference>
<dbReference type="AlphaFoldDB" id="A0A3M8B8L7"/>
<accession>A0A3M8B8L7</accession>
<dbReference type="InterPro" id="IPR000182">
    <property type="entry name" value="GNAT_dom"/>
</dbReference>
<dbReference type="PROSITE" id="PS51186">
    <property type="entry name" value="GNAT"/>
    <property type="match status" value="1"/>
</dbReference>
<keyword evidence="5" id="KW-1185">Reference proteome</keyword>
<dbReference type="GO" id="GO:0016747">
    <property type="term" value="F:acyltransferase activity, transferring groups other than amino-acyl groups"/>
    <property type="evidence" value="ECO:0007669"/>
    <property type="project" value="InterPro"/>
</dbReference>
<evidence type="ECO:0000313" key="3">
    <source>
        <dbReference type="EMBL" id="RNB59347.1"/>
    </source>
</evidence>
<dbReference type="Proteomes" id="UP000276178">
    <property type="component" value="Unassembled WGS sequence"/>
</dbReference>
<evidence type="ECO:0000313" key="4">
    <source>
        <dbReference type="Proteomes" id="UP000276178"/>
    </source>
</evidence>
<protein>
    <submittedName>
        <fullName evidence="2 3">Acetyltransferase</fullName>
    </submittedName>
</protein>
<name>A0A3M8B8L7_9BACL</name>
<reference evidence="3 4" key="1">
    <citation type="submission" date="2018-10" db="EMBL/GenBank/DDBJ databases">
        <title>Phylogenomics of Brevibacillus.</title>
        <authorList>
            <person name="Dunlap C."/>
        </authorList>
    </citation>
    <scope>NUCLEOTIDE SEQUENCE [LARGE SCALE GENOMIC DNA]</scope>
    <source>
        <strain evidence="3 4">NRRL NRS 1219</strain>
    </source>
</reference>
<dbReference type="OrthoDB" id="9795206at2"/>
<keyword evidence="3" id="KW-0808">Transferase</keyword>
<proteinExistence type="predicted"/>
<sequence>MLKGTVVELCPVVAEDMERLYLWRNDEEAATLAAGSSMVVYSNISLDSLRTMYEENVRTARLDDKYNRAVFSIYTLDGVHIGNCDYRDVNPVTRTATIGIAILAKEYWSKGYGTDTLKVLLRFLFLRLNLKRVQLDTWSGNTRAIRAYEKCGFVVEGRLRQNEYVNGQYYDTIVMGLLREEFALAD</sequence>